<keyword evidence="17" id="KW-1185">Reference proteome</keyword>
<evidence type="ECO:0000256" key="2">
    <source>
        <dbReference type="ARBA" id="ARBA00004651"/>
    </source>
</evidence>
<dbReference type="PANTHER" id="PTHR40659">
    <property type="entry name" value="NICKEL/COBALT EFFLUX SYSTEM RCNA"/>
    <property type="match status" value="1"/>
</dbReference>
<feature type="transmembrane region" description="Helical" evidence="13">
    <location>
        <begin position="247"/>
        <end position="274"/>
    </location>
</feature>
<dbReference type="GO" id="GO:0006824">
    <property type="term" value="P:cobalt ion transport"/>
    <property type="evidence" value="ECO:0007669"/>
    <property type="project" value="UniProtKB-KW"/>
</dbReference>
<dbReference type="GO" id="GO:0015099">
    <property type="term" value="F:nickel cation transmembrane transporter activity"/>
    <property type="evidence" value="ECO:0007669"/>
    <property type="project" value="UniProtKB-UniRule"/>
</dbReference>
<dbReference type="OrthoDB" id="9812956at2"/>
<keyword evidence="9" id="KW-0406">Ion transport</keyword>
<gene>
    <name evidence="16" type="ORF">X474_12250</name>
</gene>
<feature type="transmembrane region" description="Helical" evidence="13">
    <location>
        <begin position="93"/>
        <end position="113"/>
    </location>
</feature>
<evidence type="ECO:0000256" key="4">
    <source>
        <dbReference type="ARBA" id="ARBA00022448"/>
    </source>
</evidence>
<dbReference type="STRING" id="1429043.X474_12250"/>
<feature type="transmembrane region" description="Helical" evidence="13">
    <location>
        <begin position="295"/>
        <end position="319"/>
    </location>
</feature>
<dbReference type="InParanoid" id="A0A0D2HT46"/>
<evidence type="ECO:0000256" key="8">
    <source>
        <dbReference type="ARBA" id="ARBA00022989"/>
    </source>
</evidence>
<evidence type="ECO:0000256" key="5">
    <source>
        <dbReference type="ARBA" id="ARBA00022475"/>
    </source>
</evidence>
<evidence type="ECO:0000256" key="3">
    <source>
        <dbReference type="ARBA" id="ARBA00022426"/>
    </source>
</evidence>
<keyword evidence="7 13" id="KW-0812">Transmembrane</keyword>
<evidence type="ECO:0000256" key="10">
    <source>
        <dbReference type="ARBA" id="ARBA00023112"/>
    </source>
</evidence>
<feature type="transmembrane region" description="Helical" evidence="13">
    <location>
        <begin position="171"/>
        <end position="191"/>
    </location>
</feature>
<dbReference type="Pfam" id="PF03824">
    <property type="entry name" value="NicO"/>
    <property type="match status" value="1"/>
</dbReference>
<dbReference type="PATRIC" id="fig|1429043.3.peg.2610"/>
<proteinExistence type="inferred from homology"/>
<evidence type="ECO:0000256" key="11">
    <source>
        <dbReference type="ARBA" id="ARBA00023136"/>
    </source>
</evidence>
<evidence type="ECO:0000256" key="13">
    <source>
        <dbReference type="RuleBase" id="RU362101"/>
    </source>
</evidence>
<comment type="similarity">
    <text evidence="13">Belongs to the NiCoT transporter (TC 2.A.52) family.</text>
</comment>
<dbReference type="InterPro" id="IPR011541">
    <property type="entry name" value="Ni/Co_transpt_high_affinity"/>
</dbReference>
<keyword evidence="6" id="KW-0533">Nickel</keyword>
<reference evidence="16 17" key="1">
    <citation type="submission" date="2013-11" db="EMBL/GenBank/DDBJ databases">
        <title>Metagenomic analysis of a methanogenic consortium involved in long chain n-alkane degradation.</title>
        <authorList>
            <person name="Davidova I.A."/>
            <person name="Callaghan A.V."/>
            <person name="Wawrik B."/>
            <person name="Pruitt S."/>
            <person name="Marks C."/>
            <person name="Duncan K.E."/>
            <person name="Suflita J.M."/>
        </authorList>
    </citation>
    <scope>NUCLEOTIDE SEQUENCE [LARGE SCALE GENOMIC DNA]</scope>
    <source>
        <strain evidence="16 17">SPR</strain>
    </source>
</reference>
<dbReference type="RefSeq" id="WP_052515098.1">
    <property type="nucleotide sequence ID" value="NZ_AZAC01000014.1"/>
</dbReference>
<evidence type="ECO:0000256" key="6">
    <source>
        <dbReference type="ARBA" id="ARBA00022596"/>
    </source>
</evidence>
<keyword evidence="15" id="KW-0732">Signal</keyword>
<comment type="caution">
    <text evidence="16">The sequence shown here is derived from an EMBL/GenBank/DDBJ whole genome shotgun (WGS) entry which is preliminary data.</text>
</comment>
<evidence type="ECO:0000256" key="14">
    <source>
        <dbReference type="SAM" id="MobiDB-lite"/>
    </source>
</evidence>
<dbReference type="Proteomes" id="UP000032233">
    <property type="component" value="Unassembled WGS sequence"/>
</dbReference>
<feature type="chain" id="PRO_5002259915" description="Nickel/cobalt efflux system" evidence="15">
    <location>
        <begin position="24"/>
        <end position="320"/>
    </location>
</feature>
<feature type="signal peptide" evidence="15">
    <location>
        <begin position="1"/>
        <end position="23"/>
    </location>
</feature>
<sequence>MIKLFGLAITLALLFSLPLSVTANPFLSGSGPDKEATRPNEQIAGPEQAPARSMGAAFGFSPYLARIIKLQAALNSRISGLISQVSSEKQTGALFLLLALAFAYGVLHAAGPGHGKAVAASFVLARGGGIGQGLFLGNLIAFFHALSGVLLVLLVRFVLDAGFSGSMEQATYWTQVISYSLITVLGAWLLLTGLFKKTNHPQATSAADSVFSKGHENKNIFTLALVTGMVPCPGVILVLLFCLAKGAVGLGLALTVCLAGGMALTISVVTLMTLGGKKVFFRFFQKKPDTALKAVNFIEVSGAFLIMILGLFFLLPFLFA</sequence>
<dbReference type="InterPro" id="IPR051224">
    <property type="entry name" value="NiCoT_RcnA"/>
</dbReference>
<dbReference type="GO" id="GO:0010045">
    <property type="term" value="P:response to nickel cation"/>
    <property type="evidence" value="ECO:0007669"/>
    <property type="project" value="TreeGrafter"/>
</dbReference>
<feature type="region of interest" description="Disordered" evidence="14">
    <location>
        <begin position="30"/>
        <end position="49"/>
    </location>
</feature>
<evidence type="ECO:0000256" key="7">
    <source>
        <dbReference type="ARBA" id="ARBA00022692"/>
    </source>
</evidence>
<evidence type="ECO:0000256" key="1">
    <source>
        <dbReference type="ARBA" id="ARBA00002510"/>
    </source>
</evidence>
<organism evidence="16 17">
    <name type="scientific">Dethiosulfatarculus sandiegensis</name>
    <dbReference type="NCBI Taxonomy" id="1429043"/>
    <lineage>
        <taxon>Bacteria</taxon>
        <taxon>Pseudomonadati</taxon>
        <taxon>Thermodesulfobacteriota</taxon>
        <taxon>Desulfarculia</taxon>
        <taxon>Desulfarculales</taxon>
        <taxon>Desulfarculaceae</taxon>
        <taxon>Dethiosulfatarculus</taxon>
    </lineage>
</organism>
<keyword evidence="12" id="KW-0170">Cobalt</keyword>
<comment type="subcellular location">
    <subcellularLocation>
        <location evidence="2 13">Cell membrane</location>
        <topology evidence="2 13">Multi-pass membrane protein</topology>
    </subcellularLocation>
</comment>
<accession>A0A0D2HT46</accession>
<dbReference type="GO" id="GO:0046583">
    <property type="term" value="F:monoatomic cation efflux transmembrane transporter activity"/>
    <property type="evidence" value="ECO:0007669"/>
    <property type="project" value="TreeGrafter"/>
</dbReference>
<dbReference type="GO" id="GO:0032025">
    <property type="term" value="P:response to cobalt ion"/>
    <property type="evidence" value="ECO:0007669"/>
    <property type="project" value="TreeGrafter"/>
</dbReference>
<keyword evidence="10" id="KW-0921">Nickel transport</keyword>
<feature type="transmembrane region" description="Helical" evidence="13">
    <location>
        <begin position="134"/>
        <end position="159"/>
    </location>
</feature>
<keyword evidence="3" id="KW-0171">Cobalt transport</keyword>
<dbReference type="EMBL" id="AZAC01000014">
    <property type="protein sequence ID" value="KIX13718.1"/>
    <property type="molecule type" value="Genomic_DNA"/>
</dbReference>
<dbReference type="GO" id="GO:0005886">
    <property type="term" value="C:plasma membrane"/>
    <property type="evidence" value="ECO:0007669"/>
    <property type="project" value="UniProtKB-SubCell"/>
</dbReference>
<keyword evidence="11 13" id="KW-0472">Membrane</keyword>
<dbReference type="PANTHER" id="PTHR40659:SF1">
    <property type="entry name" value="NICKEL_COBALT EFFLUX SYSTEM RCNA"/>
    <property type="match status" value="1"/>
</dbReference>
<keyword evidence="8 13" id="KW-1133">Transmembrane helix</keyword>
<feature type="transmembrane region" description="Helical" evidence="13">
    <location>
        <begin position="220"/>
        <end position="241"/>
    </location>
</feature>
<name>A0A0D2HT46_9BACT</name>
<dbReference type="AlphaFoldDB" id="A0A0D2HT46"/>
<evidence type="ECO:0000256" key="12">
    <source>
        <dbReference type="ARBA" id="ARBA00023285"/>
    </source>
</evidence>
<keyword evidence="5" id="KW-1003">Cell membrane</keyword>
<protein>
    <recommendedName>
        <fullName evidence="13">Nickel/cobalt efflux system</fullName>
    </recommendedName>
</protein>
<evidence type="ECO:0000256" key="9">
    <source>
        <dbReference type="ARBA" id="ARBA00023065"/>
    </source>
</evidence>
<comment type="function">
    <text evidence="1">Efflux system for nickel and cobalt.</text>
</comment>
<keyword evidence="4 13" id="KW-0813">Transport</keyword>
<evidence type="ECO:0000313" key="17">
    <source>
        <dbReference type="Proteomes" id="UP000032233"/>
    </source>
</evidence>
<evidence type="ECO:0000256" key="15">
    <source>
        <dbReference type="SAM" id="SignalP"/>
    </source>
</evidence>
<evidence type="ECO:0000313" key="16">
    <source>
        <dbReference type="EMBL" id="KIX13718.1"/>
    </source>
</evidence>